<dbReference type="EMBL" id="CP047218">
    <property type="protein sequence ID" value="QHD68349.1"/>
    <property type="molecule type" value="Genomic_DNA"/>
</dbReference>
<dbReference type="RefSeq" id="WP_159366996.1">
    <property type="nucleotide sequence ID" value="NZ_CP047218.1"/>
</dbReference>
<name>A0A6P1GIS9_SPHYA</name>
<dbReference type="InterPro" id="IPR018306">
    <property type="entry name" value="Phage_T5_Orf172_DNA-bd"/>
</dbReference>
<accession>A0A6P1GIS9</accession>
<gene>
    <name evidence="2" type="ORF">GS397_15700</name>
</gene>
<reference evidence="2 3" key="1">
    <citation type="submission" date="2019-12" db="EMBL/GenBank/DDBJ databases">
        <title>Functional and genomic insights into the Sphingobium yanoikuyae YC-JY1, a bacterium efficiently degrading bisphenol A.</title>
        <authorList>
            <person name="Jia Y."/>
            <person name="Li X."/>
            <person name="Wang J."/>
            <person name="Eltoukhy A."/>
            <person name="Lamraoui I."/>
            <person name="Yan Y."/>
        </authorList>
    </citation>
    <scope>NUCLEOTIDE SEQUENCE [LARGE SCALE GENOMIC DNA]</scope>
    <source>
        <strain evidence="2 3">YC-JY1</strain>
    </source>
</reference>
<evidence type="ECO:0000259" key="1">
    <source>
        <dbReference type="SMART" id="SM00974"/>
    </source>
</evidence>
<sequence length="224" mass="24340">MQDHQNTTGYEPAGGIIYVLTNDAMPGMVKIGRTSGEGVERRVAELSRATGVPLPFKVAVARTVHDAHKVEKALHIAFGPDRVNPSREFFSISEHRAVAIINAFPGDDLTPQTERAVEREVEAAEPGTMAAVKTFEKKRRPPLNFEEMGVPLGSTLIHVASGETVEVVEAKKVLLRGEMVSLTMAQRIVSGAPYAVQPGRHWLFNGTSIGDLYEATYPHVGGEE</sequence>
<protein>
    <submittedName>
        <fullName evidence="2">GIY-YIG nuclease family protein</fullName>
    </submittedName>
</protein>
<evidence type="ECO:0000313" key="2">
    <source>
        <dbReference type="EMBL" id="QHD68349.1"/>
    </source>
</evidence>
<dbReference type="Pfam" id="PF10544">
    <property type="entry name" value="T5orf172"/>
    <property type="match status" value="1"/>
</dbReference>
<dbReference type="Proteomes" id="UP000464086">
    <property type="component" value="Chromosome"/>
</dbReference>
<feature type="domain" description="Bacteriophage T5 Orf172 DNA-binding" evidence="1">
    <location>
        <begin position="23"/>
        <end position="104"/>
    </location>
</feature>
<evidence type="ECO:0000313" key="3">
    <source>
        <dbReference type="Proteomes" id="UP000464086"/>
    </source>
</evidence>
<dbReference type="SMART" id="SM00974">
    <property type="entry name" value="T5orf172"/>
    <property type="match status" value="1"/>
</dbReference>
<dbReference type="AlphaFoldDB" id="A0A6P1GIS9"/>
<organism evidence="2 3">
    <name type="scientific">Sphingobium yanoikuyae</name>
    <name type="common">Sphingomonas yanoikuyae</name>
    <dbReference type="NCBI Taxonomy" id="13690"/>
    <lineage>
        <taxon>Bacteria</taxon>
        <taxon>Pseudomonadati</taxon>
        <taxon>Pseudomonadota</taxon>
        <taxon>Alphaproteobacteria</taxon>
        <taxon>Sphingomonadales</taxon>
        <taxon>Sphingomonadaceae</taxon>
        <taxon>Sphingobium</taxon>
    </lineage>
</organism>
<proteinExistence type="predicted"/>